<accession>A0A0E1WWV6</accession>
<evidence type="ECO:0000313" key="1">
    <source>
        <dbReference type="EMBL" id="EEZ29263.1"/>
    </source>
</evidence>
<proteinExistence type="predicted"/>
<gene>
    <name evidence="1" type="ORF">BALG_02616</name>
</gene>
<dbReference type="Proteomes" id="UP000004659">
    <property type="component" value="Unassembled WGS sequence"/>
</dbReference>
<protein>
    <submittedName>
        <fullName evidence="1">Uncharacterized protein</fullName>
    </submittedName>
</protein>
<dbReference type="AlphaFoldDB" id="A0A0E1WWV6"/>
<dbReference type="HOGENOM" id="CLU_2987678_0_0_5"/>
<dbReference type="EMBL" id="EQ999534">
    <property type="protein sequence ID" value="EEZ29263.1"/>
    <property type="molecule type" value="Genomic_DNA"/>
</dbReference>
<name>A0A0E1WWV6_9HYPH</name>
<organism evidence="1">
    <name type="scientific">Brucella pinnipedialis M292/94/1</name>
    <dbReference type="NCBI Taxonomy" id="520462"/>
    <lineage>
        <taxon>Bacteria</taxon>
        <taxon>Pseudomonadati</taxon>
        <taxon>Pseudomonadota</taxon>
        <taxon>Alphaproteobacteria</taxon>
        <taxon>Hyphomicrobiales</taxon>
        <taxon>Brucellaceae</taxon>
        <taxon>Brucella/Ochrobactrum group</taxon>
        <taxon>Brucella</taxon>
    </lineage>
</organism>
<sequence>MFVPDLCWSLNQKAAGRGENGVFRGMSDAKLWSTHIHTALRRFSPYKISPTNSFAIS</sequence>
<reference evidence="1" key="1">
    <citation type="submission" date="2009-01" db="EMBL/GenBank/DDBJ databases">
        <title>The Genome Sequence of Brucella pinnipedialis M292/94/1.</title>
        <authorList>
            <consortium name="The Broad Institute Genome Sequencing Platform"/>
            <person name="Ward D."/>
            <person name="Young S.K."/>
            <person name="Kodira C.D."/>
            <person name="Zeng Q."/>
            <person name="Koehrsen M."/>
            <person name="Alvarado L."/>
            <person name="Berlin A."/>
            <person name="Borenstein D."/>
            <person name="Chen Z."/>
            <person name="Engels R."/>
            <person name="Freedman E."/>
            <person name="Gellesch M."/>
            <person name="Goldberg J."/>
            <person name="Griggs A."/>
            <person name="Gujja S."/>
            <person name="Heiman D."/>
            <person name="Hepburn T."/>
            <person name="Howarth C."/>
            <person name="Jen D."/>
            <person name="Larson L."/>
            <person name="Lewis B."/>
            <person name="Mehta T."/>
            <person name="Park D."/>
            <person name="Pearson M."/>
            <person name="Roberts A."/>
            <person name="Saif S."/>
            <person name="Shea T."/>
            <person name="Shenoy N."/>
            <person name="Sisk P."/>
            <person name="Stolte C."/>
            <person name="Sykes S."/>
            <person name="Walk T."/>
            <person name="White J."/>
            <person name="Yandava C."/>
            <person name="Whatmore A.M."/>
            <person name="Perrett L.L."/>
            <person name="O'Callaghan D."/>
            <person name="Nusbaum C."/>
            <person name="Galagan J."/>
            <person name="Birren B."/>
        </authorList>
    </citation>
    <scope>NUCLEOTIDE SEQUENCE [LARGE SCALE GENOMIC DNA]</scope>
    <source>
        <strain evidence="1">M292/94/1</strain>
    </source>
</reference>